<gene>
    <name evidence="2" type="primary">catD</name>
    <name evidence="2" type="ORF">CKALI_02945</name>
</gene>
<feature type="domain" description="AB hydrolase-1" evidence="1">
    <location>
        <begin position="40"/>
        <end position="266"/>
    </location>
</feature>
<dbReference type="SUPFAM" id="SSF53474">
    <property type="entry name" value="alpha/beta-Hydrolases"/>
    <property type="match status" value="1"/>
</dbReference>
<reference evidence="3" key="1">
    <citation type="submission" date="2019-11" db="EMBL/GenBank/DDBJ databases">
        <title>Complete genome sequence of Corynebacterium kalinowskii 1959, a novel Corynebacterium species isolated from soil of a small paddock in Vilsendorf, Germany.</title>
        <authorList>
            <person name="Schaffert L."/>
            <person name="Ruwe M."/>
            <person name="Milse J."/>
            <person name="Hanuschka K."/>
            <person name="Ortseifen V."/>
            <person name="Droste J."/>
            <person name="Brandt D."/>
            <person name="Schlueter L."/>
            <person name="Kutter Y."/>
            <person name="Vinke S."/>
            <person name="Viehoefer P."/>
            <person name="Jacob L."/>
            <person name="Luebke N.-C."/>
            <person name="Schulte-Berndt E."/>
            <person name="Hain C."/>
            <person name="Linder M."/>
            <person name="Schmidt P."/>
            <person name="Wollenschlaeger L."/>
            <person name="Luttermann T."/>
            <person name="Thieme E."/>
            <person name="Hassa J."/>
            <person name="Haak M."/>
            <person name="Wittchen M."/>
            <person name="Mentz A."/>
            <person name="Persicke M."/>
            <person name="Busche T."/>
            <person name="Ruckert C."/>
        </authorList>
    </citation>
    <scope>NUCLEOTIDE SEQUENCE [LARGE SCALE GENOMIC DNA]</scope>
    <source>
        <strain evidence="3">1959</strain>
    </source>
</reference>
<dbReference type="InterPro" id="IPR000073">
    <property type="entry name" value="AB_hydrolase_1"/>
</dbReference>
<evidence type="ECO:0000313" key="2">
    <source>
        <dbReference type="EMBL" id="QGU01472.1"/>
    </source>
</evidence>
<proteinExistence type="predicted"/>
<dbReference type="InterPro" id="IPR050266">
    <property type="entry name" value="AB_hydrolase_sf"/>
</dbReference>
<accession>A0A6B8V8U4</accession>
<name>A0A6B8V8U4_9CORY</name>
<dbReference type="AlphaFoldDB" id="A0A6B8V8U4"/>
<dbReference type="InterPro" id="IPR026968">
    <property type="entry name" value="PcaD/CatD"/>
</dbReference>
<protein>
    <submittedName>
        <fullName evidence="2">3-oxoadipate enol-lactonase 2</fullName>
        <ecNumber evidence="2">3.1.1.24</ecNumber>
    </submittedName>
</protein>
<sequence length="273" mass="29014">MGVALPYRNYYHGQECPAVARLGSMILNSVSFGSGSATPLVLLGSLGSSAEMWLPQLDYFAASRRVIALDHRGHGASTIEGPALIDDLASDVLSTLDSLGVTTFDVIGLSLGGAVAQHLALNSGRVRKLVLTSTAAVFGTPESWTEKAAIARSGGLDELSHTVISRWFSPTWIAAHPASLEHWRRMISATPAEGYAVACGALSSFDSTSWLSSIEVPTLVVAGTEDGSTAPEVVRFLADSIPDAEYHEFSPAAHLLNVERAEDYNRLVEEFLA</sequence>
<keyword evidence="2" id="KW-0378">Hydrolase</keyword>
<dbReference type="Proteomes" id="UP000427071">
    <property type="component" value="Chromosome"/>
</dbReference>
<evidence type="ECO:0000259" key="1">
    <source>
        <dbReference type="Pfam" id="PF12697"/>
    </source>
</evidence>
<organism evidence="2 3">
    <name type="scientific">Corynebacterium kalinowskii</name>
    <dbReference type="NCBI Taxonomy" id="2675216"/>
    <lineage>
        <taxon>Bacteria</taxon>
        <taxon>Bacillati</taxon>
        <taxon>Actinomycetota</taxon>
        <taxon>Actinomycetes</taxon>
        <taxon>Mycobacteriales</taxon>
        <taxon>Corynebacteriaceae</taxon>
        <taxon>Corynebacterium</taxon>
    </lineage>
</organism>
<dbReference type="EC" id="3.1.1.24" evidence="2"/>
<dbReference type="Gene3D" id="3.40.50.1820">
    <property type="entry name" value="alpha/beta hydrolase"/>
    <property type="match status" value="1"/>
</dbReference>
<dbReference type="PANTHER" id="PTHR43798">
    <property type="entry name" value="MONOACYLGLYCEROL LIPASE"/>
    <property type="match status" value="1"/>
</dbReference>
<evidence type="ECO:0000313" key="3">
    <source>
        <dbReference type="Proteomes" id="UP000427071"/>
    </source>
</evidence>
<dbReference type="Pfam" id="PF12697">
    <property type="entry name" value="Abhydrolase_6"/>
    <property type="match status" value="1"/>
</dbReference>
<dbReference type="GO" id="GO:0047570">
    <property type="term" value="F:3-oxoadipate enol-lactonase activity"/>
    <property type="evidence" value="ECO:0007669"/>
    <property type="project" value="UniProtKB-EC"/>
</dbReference>
<dbReference type="GO" id="GO:0042952">
    <property type="term" value="P:beta-ketoadipate pathway"/>
    <property type="evidence" value="ECO:0007669"/>
    <property type="project" value="InterPro"/>
</dbReference>
<dbReference type="PRINTS" id="PR00111">
    <property type="entry name" value="ABHYDROLASE"/>
</dbReference>
<dbReference type="InterPro" id="IPR029058">
    <property type="entry name" value="AB_hydrolase_fold"/>
</dbReference>
<dbReference type="EMBL" id="CP046452">
    <property type="protein sequence ID" value="QGU01472.1"/>
    <property type="molecule type" value="Genomic_DNA"/>
</dbReference>
<keyword evidence="3" id="KW-1185">Reference proteome</keyword>
<dbReference type="NCBIfam" id="TIGR02427">
    <property type="entry name" value="protocat_pcaD"/>
    <property type="match status" value="1"/>
</dbReference>
<dbReference type="KEGG" id="ckw:CKALI_02945"/>